<accession>X0WMX9</accession>
<gene>
    <name evidence="2" type="ORF">S01H1_66654</name>
</gene>
<keyword evidence="1" id="KW-0560">Oxidoreductase</keyword>
<dbReference type="Gene3D" id="3.40.50.1980">
    <property type="entry name" value="Nitrogenase molybdenum iron protein domain"/>
    <property type="match status" value="1"/>
</dbReference>
<sequence>MIRVEGFDKAQQLLARRNFWESFAASPKMAAQIKQVFDEELSPQEVVERIINQVRDKGDKALFDYAKKLDRVELEHLEISRQELISAYDIVDEELISALKLASERIREFHLGCSH</sequence>
<evidence type="ECO:0000256" key="1">
    <source>
        <dbReference type="ARBA" id="ARBA00023002"/>
    </source>
</evidence>
<dbReference type="PANTHER" id="PTHR21256:SF2">
    <property type="entry name" value="HISTIDINE BIOSYNTHESIS TRIFUNCTIONAL PROTEIN"/>
    <property type="match status" value="1"/>
</dbReference>
<dbReference type="GO" id="GO:0005829">
    <property type="term" value="C:cytosol"/>
    <property type="evidence" value="ECO:0007669"/>
    <property type="project" value="TreeGrafter"/>
</dbReference>
<evidence type="ECO:0000313" key="2">
    <source>
        <dbReference type="EMBL" id="GAG32344.1"/>
    </source>
</evidence>
<dbReference type="GO" id="GO:0051287">
    <property type="term" value="F:NAD binding"/>
    <property type="evidence" value="ECO:0007669"/>
    <property type="project" value="InterPro"/>
</dbReference>
<dbReference type="GO" id="GO:0046872">
    <property type="term" value="F:metal ion binding"/>
    <property type="evidence" value="ECO:0007669"/>
    <property type="project" value="InterPro"/>
</dbReference>
<protein>
    <recommendedName>
        <fullName evidence="3">Histidinol dehydrogenase</fullName>
    </recommendedName>
</protein>
<reference evidence="2" key="1">
    <citation type="journal article" date="2014" name="Front. Microbiol.">
        <title>High frequency of phylogenetically diverse reductive dehalogenase-homologous genes in deep subseafloor sedimentary metagenomes.</title>
        <authorList>
            <person name="Kawai M."/>
            <person name="Futagami T."/>
            <person name="Toyoda A."/>
            <person name="Takaki Y."/>
            <person name="Nishi S."/>
            <person name="Hori S."/>
            <person name="Arai W."/>
            <person name="Tsubouchi T."/>
            <person name="Morono Y."/>
            <person name="Uchiyama I."/>
            <person name="Ito T."/>
            <person name="Fujiyama A."/>
            <person name="Inagaki F."/>
            <person name="Takami H."/>
        </authorList>
    </citation>
    <scope>NUCLEOTIDE SEQUENCE</scope>
    <source>
        <strain evidence="2">Expedition CK06-06</strain>
    </source>
</reference>
<dbReference type="GO" id="GO:0000105">
    <property type="term" value="P:L-histidine biosynthetic process"/>
    <property type="evidence" value="ECO:0007669"/>
    <property type="project" value="TreeGrafter"/>
</dbReference>
<dbReference type="InterPro" id="IPR012131">
    <property type="entry name" value="Hstdl_DH"/>
</dbReference>
<proteinExistence type="predicted"/>
<dbReference type="Pfam" id="PF00815">
    <property type="entry name" value="Histidinol_dh"/>
    <property type="match status" value="1"/>
</dbReference>
<name>X0WMX9_9ZZZZ</name>
<comment type="caution">
    <text evidence="2">The sequence shown here is derived from an EMBL/GenBank/DDBJ whole genome shotgun (WGS) entry which is preliminary data.</text>
</comment>
<evidence type="ECO:0008006" key="3">
    <source>
        <dbReference type="Google" id="ProtNLM"/>
    </source>
</evidence>
<dbReference type="EMBL" id="BARS01044086">
    <property type="protein sequence ID" value="GAG32344.1"/>
    <property type="molecule type" value="Genomic_DNA"/>
</dbReference>
<feature type="non-terminal residue" evidence="2">
    <location>
        <position position="115"/>
    </location>
</feature>
<dbReference type="GO" id="GO:0004399">
    <property type="term" value="F:histidinol dehydrogenase activity"/>
    <property type="evidence" value="ECO:0007669"/>
    <property type="project" value="TreeGrafter"/>
</dbReference>
<dbReference type="PANTHER" id="PTHR21256">
    <property type="entry name" value="HISTIDINOL DEHYDROGENASE HDH"/>
    <property type="match status" value="1"/>
</dbReference>
<organism evidence="2">
    <name type="scientific">marine sediment metagenome</name>
    <dbReference type="NCBI Taxonomy" id="412755"/>
    <lineage>
        <taxon>unclassified sequences</taxon>
        <taxon>metagenomes</taxon>
        <taxon>ecological metagenomes</taxon>
    </lineage>
</organism>
<dbReference type="AlphaFoldDB" id="X0WMX9"/>